<accession>A0A8J6LDB1</accession>
<dbReference type="SUPFAM" id="SSF56112">
    <property type="entry name" value="Protein kinase-like (PK-like)"/>
    <property type="match status" value="1"/>
</dbReference>
<evidence type="ECO:0000256" key="5">
    <source>
        <dbReference type="ARBA" id="ARBA00037982"/>
    </source>
</evidence>
<gene>
    <name evidence="9" type="ORF">GEV33_014071</name>
</gene>
<dbReference type="GO" id="GO:0005634">
    <property type="term" value="C:nucleus"/>
    <property type="evidence" value="ECO:0007669"/>
    <property type="project" value="TreeGrafter"/>
</dbReference>
<dbReference type="GO" id="GO:1990625">
    <property type="term" value="P:negative regulation of cytoplasmic translational initiation in response to stress"/>
    <property type="evidence" value="ECO:0007669"/>
    <property type="project" value="TreeGrafter"/>
</dbReference>
<evidence type="ECO:0000256" key="1">
    <source>
        <dbReference type="ARBA" id="ARBA00022679"/>
    </source>
</evidence>
<dbReference type="Proteomes" id="UP000719412">
    <property type="component" value="Unassembled WGS sequence"/>
</dbReference>
<dbReference type="EMBL" id="JABDTM020028583">
    <property type="protein sequence ID" value="KAH0808716.1"/>
    <property type="molecule type" value="Genomic_DNA"/>
</dbReference>
<dbReference type="Gene3D" id="3.30.200.20">
    <property type="entry name" value="Phosphorylase Kinase, domain 1"/>
    <property type="match status" value="1"/>
</dbReference>
<dbReference type="SMART" id="SM00220">
    <property type="entry name" value="S_TKc"/>
    <property type="match status" value="1"/>
</dbReference>
<dbReference type="GO" id="GO:0005829">
    <property type="term" value="C:cytosol"/>
    <property type="evidence" value="ECO:0007669"/>
    <property type="project" value="TreeGrafter"/>
</dbReference>
<keyword evidence="1" id="KW-0808">Transferase</keyword>
<evidence type="ECO:0000313" key="10">
    <source>
        <dbReference type="Proteomes" id="UP000719412"/>
    </source>
</evidence>
<keyword evidence="2 6" id="KW-0547">Nucleotide-binding</keyword>
<dbReference type="PANTHER" id="PTHR11042">
    <property type="entry name" value="EUKARYOTIC TRANSLATION INITIATION FACTOR 2-ALPHA KINASE EIF2-ALPHA KINASE -RELATED"/>
    <property type="match status" value="1"/>
</dbReference>
<proteinExistence type="inferred from homology"/>
<dbReference type="InterPro" id="IPR008271">
    <property type="entry name" value="Ser/Thr_kinase_AS"/>
</dbReference>
<evidence type="ECO:0000256" key="2">
    <source>
        <dbReference type="ARBA" id="ARBA00022741"/>
    </source>
</evidence>
<dbReference type="InterPro" id="IPR011009">
    <property type="entry name" value="Kinase-like_dom_sf"/>
</dbReference>
<dbReference type="AlphaFoldDB" id="A0A8J6LDB1"/>
<feature type="binding site" evidence="6">
    <location>
        <position position="61"/>
    </location>
    <ligand>
        <name>ATP</name>
        <dbReference type="ChEBI" id="CHEBI:30616"/>
    </ligand>
</feature>
<keyword evidence="3" id="KW-0418">Kinase</keyword>
<dbReference type="PROSITE" id="PS00107">
    <property type="entry name" value="PROTEIN_KINASE_ATP"/>
    <property type="match status" value="1"/>
</dbReference>
<protein>
    <recommendedName>
        <fullName evidence="8">Protein kinase domain-containing protein</fullName>
    </recommendedName>
</protein>
<evidence type="ECO:0000259" key="8">
    <source>
        <dbReference type="PROSITE" id="PS50011"/>
    </source>
</evidence>
<keyword evidence="10" id="KW-1185">Reference proteome</keyword>
<keyword evidence="4 6" id="KW-0067">ATP-binding</keyword>
<evidence type="ECO:0000256" key="6">
    <source>
        <dbReference type="PROSITE-ProRule" id="PRU10141"/>
    </source>
</evidence>
<dbReference type="InterPro" id="IPR050339">
    <property type="entry name" value="CC_SR_Kinase"/>
</dbReference>
<dbReference type="GO" id="GO:0004694">
    <property type="term" value="F:eukaryotic translation initiation factor 2alpha kinase activity"/>
    <property type="evidence" value="ECO:0007669"/>
    <property type="project" value="TreeGrafter"/>
</dbReference>
<evidence type="ECO:0000256" key="4">
    <source>
        <dbReference type="ARBA" id="ARBA00022840"/>
    </source>
</evidence>
<dbReference type="PROSITE" id="PS00108">
    <property type="entry name" value="PROTEIN_KINASE_ST"/>
    <property type="match status" value="1"/>
</dbReference>
<evidence type="ECO:0000256" key="3">
    <source>
        <dbReference type="ARBA" id="ARBA00022777"/>
    </source>
</evidence>
<feature type="domain" description="Protein kinase" evidence="8">
    <location>
        <begin position="32"/>
        <end position="390"/>
    </location>
</feature>
<reference evidence="9" key="1">
    <citation type="journal article" date="2020" name="J Insects Food Feed">
        <title>The yellow mealworm (Tenebrio molitor) genome: a resource for the emerging insects as food and feed industry.</title>
        <authorList>
            <person name="Eriksson T."/>
            <person name="Andere A."/>
            <person name="Kelstrup H."/>
            <person name="Emery V."/>
            <person name="Picard C."/>
        </authorList>
    </citation>
    <scope>NUCLEOTIDE SEQUENCE</scope>
    <source>
        <strain evidence="9">Stoneville</strain>
        <tissue evidence="9">Whole head</tissue>
    </source>
</reference>
<dbReference type="Pfam" id="PF00069">
    <property type="entry name" value="Pkinase"/>
    <property type="match status" value="2"/>
</dbReference>
<evidence type="ECO:0000313" key="9">
    <source>
        <dbReference type="EMBL" id="KAH0808716.1"/>
    </source>
</evidence>
<sequence length="435" mass="49961">MFNRTVSRLFSTTSDVDSVCPAKCVTKLKRDFVVGESLGKGGFGNIYKAKRKSDNKEFAIKIIKFQSNMDDVGKFRREAETLSKFDHKNIVRYVNSWVETAQIPISEYEKFKSDTEESLTSEIRRLADQGYIYNNGEAVEDDNDFDDDESFWTDDEEEKDVEEYVENSVPVVFTDGSDEYKEVKYLFIHMELCDKRNLRNAIDENLCLEEDKLTKYFKEICEGLSYIHQNNIVHRDLKPENIFLTSNDVIKIGDFGLSKQVSLDNKMESLHNGELPSGSLTAVCGTSVYIAPELYNRKSFNIKADMYSLGNSNKKKFLIKSLLETDNNKRPTCEQILKILNSEKYKSELEEMIRQSGKIPFQEIRMFEKGLKSNTDRKIDLTTFLLNTAVKIFELHGGRNIAMPTFLPSFSDHSDQLTTLLNTRGNPTSISNTSR</sequence>
<dbReference type="Gene3D" id="1.10.510.10">
    <property type="entry name" value="Transferase(Phosphotransferase) domain 1"/>
    <property type="match status" value="1"/>
</dbReference>
<reference evidence="9" key="2">
    <citation type="submission" date="2021-08" db="EMBL/GenBank/DDBJ databases">
        <authorList>
            <person name="Eriksson T."/>
        </authorList>
    </citation>
    <scope>NUCLEOTIDE SEQUENCE</scope>
    <source>
        <strain evidence="9">Stoneville</strain>
        <tissue evidence="9">Whole head</tissue>
    </source>
</reference>
<dbReference type="GO" id="GO:0005524">
    <property type="term" value="F:ATP binding"/>
    <property type="evidence" value="ECO:0007669"/>
    <property type="project" value="UniProtKB-UniRule"/>
</dbReference>
<evidence type="ECO:0000256" key="7">
    <source>
        <dbReference type="RuleBase" id="RU000304"/>
    </source>
</evidence>
<comment type="caution">
    <text evidence="9">The sequence shown here is derived from an EMBL/GenBank/DDBJ whole genome shotgun (WGS) entry which is preliminary data.</text>
</comment>
<comment type="similarity">
    <text evidence="5">Belongs to the protein kinase superfamily. Ser/Thr protein kinase family. GCN2 subfamily.</text>
</comment>
<dbReference type="InterPro" id="IPR017441">
    <property type="entry name" value="Protein_kinase_ATP_BS"/>
</dbReference>
<keyword evidence="7" id="KW-0723">Serine/threonine-protein kinase</keyword>
<name>A0A8J6LDB1_TENMO</name>
<organism evidence="9 10">
    <name type="scientific">Tenebrio molitor</name>
    <name type="common">Yellow mealworm beetle</name>
    <dbReference type="NCBI Taxonomy" id="7067"/>
    <lineage>
        <taxon>Eukaryota</taxon>
        <taxon>Metazoa</taxon>
        <taxon>Ecdysozoa</taxon>
        <taxon>Arthropoda</taxon>
        <taxon>Hexapoda</taxon>
        <taxon>Insecta</taxon>
        <taxon>Pterygota</taxon>
        <taxon>Neoptera</taxon>
        <taxon>Endopterygota</taxon>
        <taxon>Coleoptera</taxon>
        <taxon>Polyphaga</taxon>
        <taxon>Cucujiformia</taxon>
        <taxon>Tenebrionidae</taxon>
        <taxon>Tenebrio</taxon>
    </lineage>
</organism>
<dbReference type="PANTHER" id="PTHR11042:SF136">
    <property type="entry name" value="EIF-2-ALPHA KINASE GCN2"/>
    <property type="match status" value="1"/>
</dbReference>
<dbReference type="PROSITE" id="PS50011">
    <property type="entry name" value="PROTEIN_KINASE_DOM"/>
    <property type="match status" value="1"/>
</dbReference>
<dbReference type="InterPro" id="IPR000719">
    <property type="entry name" value="Prot_kinase_dom"/>
</dbReference>